<keyword evidence="1" id="KW-1133">Transmembrane helix</keyword>
<feature type="transmembrane region" description="Helical" evidence="1">
    <location>
        <begin position="6"/>
        <end position="26"/>
    </location>
</feature>
<dbReference type="AlphaFoldDB" id="A0A383BTS4"/>
<evidence type="ECO:0000256" key="1">
    <source>
        <dbReference type="SAM" id="Phobius"/>
    </source>
</evidence>
<keyword evidence="1" id="KW-0812">Transmembrane</keyword>
<organism evidence="2">
    <name type="scientific">marine metagenome</name>
    <dbReference type="NCBI Taxonomy" id="408172"/>
    <lineage>
        <taxon>unclassified sequences</taxon>
        <taxon>metagenomes</taxon>
        <taxon>ecological metagenomes</taxon>
    </lineage>
</organism>
<evidence type="ECO:0000313" key="2">
    <source>
        <dbReference type="EMBL" id="SVE23240.1"/>
    </source>
</evidence>
<sequence length="44" mass="5072">MVMNDWDILVILFNTANIIFLAAFMAKKIVWLRLLTITGMMVSI</sequence>
<reference evidence="2" key="1">
    <citation type="submission" date="2018-05" db="EMBL/GenBank/DDBJ databases">
        <authorList>
            <person name="Lanie J.A."/>
            <person name="Ng W.-L."/>
            <person name="Kazmierczak K.M."/>
            <person name="Andrzejewski T.M."/>
            <person name="Davidsen T.M."/>
            <person name="Wayne K.J."/>
            <person name="Tettelin H."/>
            <person name="Glass J.I."/>
            <person name="Rusch D."/>
            <person name="Podicherti R."/>
            <person name="Tsui H.-C.T."/>
            <person name="Winkler M.E."/>
        </authorList>
    </citation>
    <scope>NUCLEOTIDE SEQUENCE</scope>
</reference>
<accession>A0A383BTS4</accession>
<proteinExistence type="predicted"/>
<dbReference type="EMBL" id="UINC01203128">
    <property type="protein sequence ID" value="SVE23240.1"/>
    <property type="molecule type" value="Genomic_DNA"/>
</dbReference>
<name>A0A383BTS4_9ZZZZ</name>
<protein>
    <submittedName>
        <fullName evidence="2">Uncharacterized protein</fullName>
    </submittedName>
</protein>
<feature type="non-terminal residue" evidence="2">
    <location>
        <position position="44"/>
    </location>
</feature>
<gene>
    <name evidence="2" type="ORF">METZ01_LOCUS476094</name>
</gene>
<keyword evidence="1" id="KW-0472">Membrane</keyword>